<feature type="compositionally biased region" description="Basic residues" evidence="1">
    <location>
        <begin position="227"/>
        <end position="239"/>
    </location>
</feature>
<gene>
    <name evidence="2" type="ORF">AVDCRST_MAG61-2617</name>
</gene>
<protein>
    <submittedName>
        <fullName evidence="2">SSU rRNA (Adenine(1518)-N(6)/adenine(1519)-N(6))-dimethyltransferase</fullName>
        <ecNumber evidence="2">2.1.1.182</ecNumber>
    </submittedName>
</protein>
<accession>A0A6J4LC28</accession>
<name>A0A6J4LC28_9ACTN</name>
<feature type="region of interest" description="Disordered" evidence="1">
    <location>
        <begin position="1"/>
        <end position="115"/>
    </location>
</feature>
<keyword evidence="2" id="KW-0489">Methyltransferase</keyword>
<evidence type="ECO:0000256" key="1">
    <source>
        <dbReference type="SAM" id="MobiDB-lite"/>
    </source>
</evidence>
<organism evidence="2">
    <name type="scientific">uncultured Friedmanniella sp</name>
    <dbReference type="NCBI Taxonomy" id="335381"/>
    <lineage>
        <taxon>Bacteria</taxon>
        <taxon>Bacillati</taxon>
        <taxon>Actinomycetota</taxon>
        <taxon>Actinomycetes</taxon>
        <taxon>Propionibacteriales</taxon>
        <taxon>Nocardioidaceae</taxon>
        <taxon>Friedmanniella</taxon>
        <taxon>environmental samples</taxon>
    </lineage>
</organism>
<dbReference type="AlphaFoldDB" id="A0A6J4LC28"/>
<feature type="non-terminal residue" evidence="2">
    <location>
        <position position="239"/>
    </location>
</feature>
<feature type="compositionally biased region" description="Basic residues" evidence="1">
    <location>
        <begin position="160"/>
        <end position="176"/>
    </location>
</feature>
<dbReference type="EMBL" id="CADCTT010000327">
    <property type="protein sequence ID" value="CAA9326808.1"/>
    <property type="molecule type" value="Genomic_DNA"/>
</dbReference>
<sequence length="239" mass="25643">AGDRAGPGVADPGPARGGRRRRRGRDRRAAGRRAAGHGRRADARPRRRADRGHRGRPAGDRAARRPHRRGGQPALQRLGPGAAAPAGHLPELAARAGDGAAGGRRPAGRPPGLEDLRCALGQDGLVRRLVARRDRAAQRLLAGAQRRVRAGADRPAAGPGHHRHPRAGVRRRRRGLRAAPQDAPLGPVRAGRQLGRGQRGAGGRRRRPADPRRDARGGRLRPDRRAARARRTGRRRPGL</sequence>
<reference evidence="2" key="1">
    <citation type="submission" date="2020-02" db="EMBL/GenBank/DDBJ databases">
        <authorList>
            <person name="Meier V. D."/>
        </authorList>
    </citation>
    <scope>NUCLEOTIDE SEQUENCE</scope>
    <source>
        <strain evidence="2">AVDCRST_MAG61</strain>
    </source>
</reference>
<feature type="region of interest" description="Disordered" evidence="1">
    <location>
        <begin position="141"/>
        <end position="239"/>
    </location>
</feature>
<feature type="compositionally biased region" description="Basic and acidic residues" evidence="1">
    <location>
        <begin position="208"/>
        <end position="226"/>
    </location>
</feature>
<keyword evidence="2" id="KW-0808">Transferase</keyword>
<proteinExistence type="predicted"/>
<feature type="compositionally biased region" description="Low complexity" evidence="1">
    <location>
        <begin position="1"/>
        <end position="14"/>
    </location>
</feature>
<feature type="non-terminal residue" evidence="2">
    <location>
        <position position="1"/>
    </location>
</feature>
<dbReference type="GO" id="GO:0052908">
    <property type="term" value="F:16S rRNA (adenine(1518)-N(6)/adenine(1519)-N(6))-dimethyltransferase activity"/>
    <property type="evidence" value="ECO:0007669"/>
    <property type="project" value="UniProtKB-EC"/>
</dbReference>
<feature type="compositionally biased region" description="Basic residues" evidence="1">
    <location>
        <begin position="17"/>
        <end position="38"/>
    </location>
</feature>
<feature type="compositionally biased region" description="Low complexity" evidence="1">
    <location>
        <begin position="71"/>
        <end position="98"/>
    </location>
</feature>
<evidence type="ECO:0000313" key="2">
    <source>
        <dbReference type="EMBL" id="CAA9326808.1"/>
    </source>
</evidence>
<dbReference type="EC" id="2.1.1.182" evidence="2"/>
<feature type="compositionally biased region" description="Basic residues" evidence="1">
    <location>
        <begin position="45"/>
        <end position="56"/>
    </location>
</feature>